<keyword evidence="2" id="KW-0472">Membrane</keyword>
<feature type="transmembrane region" description="Helical" evidence="2">
    <location>
        <begin position="154"/>
        <end position="173"/>
    </location>
</feature>
<feature type="transmembrane region" description="Helical" evidence="2">
    <location>
        <begin position="55"/>
        <end position="78"/>
    </location>
</feature>
<dbReference type="PANTHER" id="PTHR43596:SF1">
    <property type="entry name" value="ADP,ATP CARRIER PROTEIN"/>
    <property type="match status" value="1"/>
</dbReference>
<feature type="compositionally biased region" description="Pro residues" evidence="1">
    <location>
        <begin position="297"/>
        <end position="324"/>
    </location>
</feature>
<feature type="transmembrane region" description="Helical" evidence="2">
    <location>
        <begin position="410"/>
        <end position="433"/>
    </location>
</feature>
<dbReference type="STRING" id="3055.A0A2K3DGI0"/>
<dbReference type="RefSeq" id="XP_042921815.1">
    <property type="nucleotide sequence ID" value="XM_043064814.1"/>
</dbReference>
<evidence type="ECO:0000313" key="3">
    <source>
        <dbReference type="EMBL" id="PNW79635.1"/>
    </source>
</evidence>
<feature type="transmembrane region" description="Helical" evidence="2">
    <location>
        <begin position="216"/>
        <end position="235"/>
    </location>
</feature>
<evidence type="ECO:0008006" key="5">
    <source>
        <dbReference type="Google" id="ProtNLM"/>
    </source>
</evidence>
<organism evidence="3 4">
    <name type="scientific">Chlamydomonas reinhardtii</name>
    <name type="common">Chlamydomonas smithii</name>
    <dbReference type="NCBI Taxonomy" id="3055"/>
    <lineage>
        <taxon>Eukaryota</taxon>
        <taxon>Viridiplantae</taxon>
        <taxon>Chlorophyta</taxon>
        <taxon>core chlorophytes</taxon>
        <taxon>Chlorophyceae</taxon>
        <taxon>CS clade</taxon>
        <taxon>Chlamydomonadales</taxon>
        <taxon>Chlamydomonadaceae</taxon>
        <taxon>Chlamydomonas</taxon>
    </lineage>
</organism>
<proteinExistence type="predicted"/>
<feature type="transmembrane region" description="Helical" evidence="2">
    <location>
        <begin position="21"/>
        <end position="43"/>
    </location>
</feature>
<evidence type="ECO:0000313" key="4">
    <source>
        <dbReference type="Proteomes" id="UP000006906"/>
    </source>
</evidence>
<dbReference type="ExpressionAtlas" id="A0A2K3DGI0">
    <property type="expression patterns" value="baseline"/>
</dbReference>
<dbReference type="AlphaFoldDB" id="A0A2K3DGI0"/>
<feature type="transmembrane region" description="Helical" evidence="2">
    <location>
        <begin position="185"/>
        <end position="210"/>
    </location>
</feature>
<accession>A0A2K3DGI0</accession>
<dbReference type="InterPro" id="IPR036259">
    <property type="entry name" value="MFS_trans_sf"/>
</dbReference>
<feature type="region of interest" description="Disordered" evidence="1">
    <location>
        <begin position="285"/>
        <end position="324"/>
    </location>
</feature>
<feature type="transmembrane region" description="Helical" evidence="2">
    <location>
        <begin position="383"/>
        <end position="403"/>
    </location>
</feature>
<gene>
    <name evidence="3" type="ORF">CHLRE_08g361000v5</name>
</gene>
<feature type="transmembrane region" description="Helical" evidence="2">
    <location>
        <begin position="90"/>
        <end position="110"/>
    </location>
</feature>
<dbReference type="Proteomes" id="UP000006906">
    <property type="component" value="Chromosome 8"/>
</dbReference>
<dbReference type="InParanoid" id="A0A2K3DGI0"/>
<dbReference type="OrthoDB" id="543971at2759"/>
<dbReference type="SUPFAM" id="SSF103473">
    <property type="entry name" value="MFS general substrate transporter"/>
    <property type="match status" value="1"/>
</dbReference>
<dbReference type="KEGG" id="cre:CHLRE_08g361000v5"/>
<dbReference type="GeneID" id="5721574"/>
<evidence type="ECO:0000256" key="2">
    <source>
        <dbReference type="SAM" id="Phobius"/>
    </source>
</evidence>
<keyword evidence="4" id="KW-1185">Reference proteome</keyword>
<dbReference type="PANTHER" id="PTHR43596">
    <property type="entry name" value="ADP,ATP CARRIER PROTEIN"/>
    <property type="match status" value="1"/>
</dbReference>
<dbReference type="EMBL" id="CM008969">
    <property type="protein sequence ID" value="PNW79635.1"/>
    <property type="molecule type" value="Genomic_DNA"/>
</dbReference>
<evidence type="ECO:0000256" key="1">
    <source>
        <dbReference type="SAM" id="MobiDB-lite"/>
    </source>
</evidence>
<reference evidence="3 4" key="1">
    <citation type="journal article" date="2007" name="Science">
        <title>The Chlamydomonas genome reveals the evolution of key animal and plant functions.</title>
        <authorList>
            <person name="Merchant S.S."/>
            <person name="Prochnik S.E."/>
            <person name="Vallon O."/>
            <person name="Harris E.H."/>
            <person name="Karpowicz S.J."/>
            <person name="Witman G.B."/>
            <person name="Terry A."/>
            <person name="Salamov A."/>
            <person name="Fritz-Laylin L.K."/>
            <person name="Marechal-Drouard L."/>
            <person name="Marshall W.F."/>
            <person name="Qu L.H."/>
            <person name="Nelson D.R."/>
            <person name="Sanderfoot A.A."/>
            <person name="Spalding M.H."/>
            <person name="Kapitonov V.V."/>
            <person name="Ren Q."/>
            <person name="Ferris P."/>
            <person name="Lindquist E."/>
            <person name="Shapiro H."/>
            <person name="Lucas S.M."/>
            <person name="Grimwood J."/>
            <person name="Schmutz J."/>
            <person name="Cardol P."/>
            <person name="Cerutti H."/>
            <person name="Chanfreau G."/>
            <person name="Chen C.L."/>
            <person name="Cognat V."/>
            <person name="Croft M.T."/>
            <person name="Dent R."/>
            <person name="Dutcher S."/>
            <person name="Fernandez E."/>
            <person name="Fukuzawa H."/>
            <person name="Gonzalez-Ballester D."/>
            <person name="Gonzalez-Halphen D."/>
            <person name="Hallmann A."/>
            <person name="Hanikenne M."/>
            <person name="Hippler M."/>
            <person name="Inwood W."/>
            <person name="Jabbari K."/>
            <person name="Kalanon M."/>
            <person name="Kuras R."/>
            <person name="Lefebvre P.A."/>
            <person name="Lemaire S.D."/>
            <person name="Lobanov A.V."/>
            <person name="Lohr M."/>
            <person name="Manuell A."/>
            <person name="Meier I."/>
            <person name="Mets L."/>
            <person name="Mittag M."/>
            <person name="Mittelmeier T."/>
            <person name="Moroney J.V."/>
            <person name="Moseley J."/>
            <person name="Napoli C."/>
            <person name="Nedelcu A.M."/>
            <person name="Niyogi K."/>
            <person name="Novoselov S.V."/>
            <person name="Paulsen I.T."/>
            <person name="Pazour G."/>
            <person name="Purton S."/>
            <person name="Ral J.P."/>
            <person name="Riano-Pachon D.M."/>
            <person name="Riekhof W."/>
            <person name="Rymarquis L."/>
            <person name="Schroda M."/>
            <person name="Stern D."/>
            <person name="Umen J."/>
            <person name="Willows R."/>
            <person name="Wilson N."/>
            <person name="Zimmer S.L."/>
            <person name="Allmer J."/>
            <person name="Balk J."/>
            <person name="Bisova K."/>
            <person name="Chen C.J."/>
            <person name="Elias M."/>
            <person name="Gendler K."/>
            <person name="Hauser C."/>
            <person name="Lamb M.R."/>
            <person name="Ledford H."/>
            <person name="Long J.C."/>
            <person name="Minagawa J."/>
            <person name="Page M.D."/>
            <person name="Pan J."/>
            <person name="Pootakham W."/>
            <person name="Roje S."/>
            <person name="Rose A."/>
            <person name="Stahlberg E."/>
            <person name="Terauchi A.M."/>
            <person name="Yang P."/>
            <person name="Ball S."/>
            <person name="Bowler C."/>
            <person name="Dieckmann C.L."/>
            <person name="Gladyshev V.N."/>
            <person name="Green P."/>
            <person name="Jorgensen R."/>
            <person name="Mayfield S."/>
            <person name="Mueller-Roeber B."/>
            <person name="Rajamani S."/>
            <person name="Sayre R.T."/>
            <person name="Brokstein P."/>
            <person name="Dubchak I."/>
            <person name="Goodstein D."/>
            <person name="Hornick L."/>
            <person name="Huang Y.W."/>
            <person name="Jhaveri J."/>
            <person name="Luo Y."/>
            <person name="Martinez D."/>
            <person name="Ngau W.C."/>
            <person name="Otillar B."/>
            <person name="Poliakov A."/>
            <person name="Porter A."/>
            <person name="Szajkowski L."/>
            <person name="Werner G."/>
            <person name="Zhou K."/>
            <person name="Grigoriev I.V."/>
            <person name="Rokhsar D.S."/>
            <person name="Grossman A.R."/>
        </authorList>
    </citation>
    <scope>NUCLEOTIDE SEQUENCE [LARGE SCALE GENOMIC DNA]</scope>
    <source>
        <strain evidence="4">CC-503</strain>
    </source>
</reference>
<protein>
    <recommendedName>
        <fullName evidence="5">ADP,ATP carrier protein</fullName>
    </recommendedName>
</protein>
<name>A0A2K3DGI0_CHLRE</name>
<dbReference type="Gramene" id="PNW79635">
    <property type="protein sequence ID" value="PNW79635"/>
    <property type="gene ID" value="CHLRE_08g361000v5"/>
</dbReference>
<feature type="transmembrane region" description="Helical" evidence="2">
    <location>
        <begin position="342"/>
        <end position="363"/>
    </location>
</feature>
<keyword evidence="2" id="KW-1133">Transmembrane helix</keyword>
<sequence length="511" mass="52385">MRPASWFSCLYGYSLSPHEAVTARHGFTAFFFVLASYFILLPLREDVALTLGPSVLPSLFTASLVVTAVAAPLVTSYVVNPTTGSRATGFGRLCNVMCGCLLALWLLLLATSPDPWAPARLLRLLRPGLPAAPPGGQAPPLTYSGYGTAVRVCFYVYLSLQSLLSTSTLWAVCADTFSPATSTRVYGFLGAGATLGQLVASASALAFGAACKRTGAAGASTWLLLPAAWLLLMAARACRAMSGRAEKAGGVTVAAAGAWGTGTAAAAQPPTYVVASASGNGLHDLDRPTLGGASRPIPSPSAPPFLTPPPPPAPPPAAPAAPAAPAPPHLLEGFRLIAASPYLLSACAFLALNYATSATLYFLRAAIVSRAAWLAGSDSRIAFFAALNTASAGVIFAAQMLLTGRVLTRLGVAATLLVGPAVSLVGMAAIGLAPSAAAIAGVEVVRKVVAYALSRPCREVLFTVVSRREKYTAKVVLDTVVQRLGDTAAAALFEVVGADGPAIRRACYKAL</sequence>
<keyword evidence="2" id="KW-0812">Transmembrane</keyword>